<dbReference type="PANTHER" id="PTHR12526">
    <property type="entry name" value="GLYCOSYLTRANSFERASE"/>
    <property type="match status" value="1"/>
</dbReference>
<keyword evidence="6" id="KW-1185">Reference proteome</keyword>
<dbReference type="Pfam" id="PF13692">
    <property type="entry name" value="Glyco_trans_1_4"/>
    <property type="match status" value="1"/>
</dbReference>
<feature type="region of interest" description="Disordered" evidence="3">
    <location>
        <begin position="116"/>
        <end position="138"/>
    </location>
</feature>
<proteinExistence type="predicted"/>
<evidence type="ECO:0000313" key="5">
    <source>
        <dbReference type="EMBL" id="MQM28475.1"/>
    </source>
</evidence>
<accession>A0A6L5GFZ0</accession>
<dbReference type="GO" id="GO:0016757">
    <property type="term" value="F:glycosyltransferase activity"/>
    <property type="evidence" value="ECO:0007669"/>
    <property type="project" value="UniProtKB-KW"/>
</dbReference>
<keyword evidence="2 5" id="KW-0808">Transferase</keyword>
<name>A0A6L5GFZ0_9ACTN</name>
<dbReference type="EMBL" id="WIAO01000045">
    <property type="protein sequence ID" value="MQM28475.1"/>
    <property type="molecule type" value="Genomic_DNA"/>
</dbReference>
<dbReference type="Proteomes" id="UP000477750">
    <property type="component" value="Unassembled WGS sequence"/>
</dbReference>
<feature type="domain" description="Glycosyltransferase subfamily 4-like N-terminal" evidence="4">
    <location>
        <begin position="311"/>
        <end position="426"/>
    </location>
</feature>
<reference evidence="5 6" key="1">
    <citation type="submission" date="2019-10" db="EMBL/GenBank/DDBJ databases">
        <title>Glycomyces albidus sp. nov., a novel actinomycete isolated from rhizosphere soil of wheat (Triticum aestivum L.).</title>
        <authorList>
            <person name="Qian L."/>
        </authorList>
    </citation>
    <scope>NUCLEOTIDE SEQUENCE [LARGE SCALE GENOMIC DNA]</scope>
    <source>
        <strain evidence="5 6">NEAU-7082</strain>
    </source>
</reference>
<feature type="region of interest" description="Disordered" evidence="3">
    <location>
        <begin position="1"/>
        <end position="99"/>
    </location>
</feature>
<protein>
    <submittedName>
        <fullName evidence="5">Glycosyltransferase</fullName>
    </submittedName>
</protein>
<evidence type="ECO:0000256" key="2">
    <source>
        <dbReference type="ARBA" id="ARBA00022679"/>
    </source>
</evidence>
<dbReference type="CDD" id="cd03801">
    <property type="entry name" value="GT4_PimA-like"/>
    <property type="match status" value="1"/>
</dbReference>
<feature type="region of interest" description="Disordered" evidence="3">
    <location>
        <begin position="639"/>
        <end position="660"/>
    </location>
</feature>
<evidence type="ECO:0000259" key="4">
    <source>
        <dbReference type="Pfam" id="PF13439"/>
    </source>
</evidence>
<feature type="compositionally biased region" description="Basic and acidic residues" evidence="3">
    <location>
        <begin position="23"/>
        <end position="35"/>
    </location>
</feature>
<comment type="caution">
    <text evidence="5">The sequence shown here is derived from an EMBL/GenBank/DDBJ whole genome shotgun (WGS) entry which is preliminary data.</text>
</comment>
<dbReference type="InterPro" id="IPR028098">
    <property type="entry name" value="Glyco_trans_4-like_N"/>
</dbReference>
<gene>
    <name evidence="5" type="ORF">GFD30_23360</name>
</gene>
<dbReference type="Gene3D" id="3.40.50.2000">
    <property type="entry name" value="Glycogen Phosphorylase B"/>
    <property type="match status" value="2"/>
</dbReference>
<dbReference type="AlphaFoldDB" id="A0A6L5GFZ0"/>
<evidence type="ECO:0000256" key="3">
    <source>
        <dbReference type="SAM" id="MobiDB-lite"/>
    </source>
</evidence>
<sequence length="660" mass="72820">MLRPSPWAPRGAGSDPAAGVPDRPPRLRPARERPIRPPPNPGALRSPAGVRTARPVPPSPAARPVTARSGPAAGVPARPDPTAAGPHVAGSGTAASVPERFGRARRHRRAAVLSIPWSCPPGRRGRDPGRRRKPMADAERRTRVVMLVDTTIDGDSRVQKAAVSMAEAGWDVHLIGRTDARKGDRYDLGGATVYRRTLKPMPPRRNLRQSLALLRFPLAYPNNVLAERHWERRRIDRSEVAQRRFAAQRGVPGGRVAPRPLHRFAVRLRSKWLRIRLDQTRAYVDWQAPKDDGAIERFETAFWCRLLGDRAWRRLEPLPLQYELSYASLIDRLKPDLIHAHDYRMIGVAARAVARAAVKGRTVRLLYDAHEFLPGVQAPNPRCQAARPRYEREYLPFADAVVTVSPRIAELLESTHGLDERPAVVLNAPPRPDPGLPAPESGDVRAACGLAPGTPLAVYCGGASPARSLETIVDALEFAPDLHAAFVVHTVTGPYVDGLRERAAAIGAADRVHFMGYVDFRVLPQFLSTADAGVHPLRSGPVNHELALPTKLFEFMHGGLPVAVTDVEVMSALVRNLGVGEVFRSEDPRDLARALKAIVADRARYTKPYAEPGFLDEFTWETQARRYDELYRRLLGLPESAPHVPAPRAGRTGQEQLQEQ</sequence>
<evidence type="ECO:0000313" key="6">
    <source>
        <dbReference type="Proteomes" id="UP000477750"/>
    </source>
</evidence>
<evidence type="ECO:0000256" key="1">
    <source>
        <dbReference type="ARBA" id="ARBA00022676"/>
    </source>
</evidence>
<organism evidence="5 6">
    <name type="scientific">Glycomyces albidus</name>
    <dbReference type="NCBI Taxonomy" id="2656774"/>
    <lineage>
        <taxon>Bacteria</taxon>
        <taxon>Bacillati</taxon>
        <taxon>Actinomycetota</taxon>
        <taxon>Actinomycetes</taxon>
        <taxon>Glycomycetales</taxon>
        <taxon>Glycomycetaceae</taxon>
        <taxon>Glycomyces</taxon>
    </lineage>
</organism>
<keyword evidence="1" id="KW-0328">Glycosyltransferase</keyword>
<dbReference type="Pfam" id="PF13439">
    <property type="entry name" value="Glyco_transf_4"/>
    <property type="match status" value="1"/>
</dbReference>
<feature type="compositionally biased region" description="Basic and acidic residues" evidence="3">
    <location>
        <begin position="124"/>
        <end position="138"/>
    </location>
</feature>
<dbReference type="SUPFAM" id="SSF53756">
    <property type="entry name" value="UDP-Glycosyltransferase/glycogen phosphorylase"/>
    <property type="match status" value="1"/>
</dbReference>